<dbReference type="InterPro" id="IPR018060">
    <property type="entry name" value="HTH_AraC"/>
</dbReference>
<evidence type="ECO:0000313" key="5">
    <source>
        <dbReference type="EMBL" id="HIZ69369.1"/>
    </source>
</evidence>
<evidence type="ECO:0000259" key="4">
    <source>
        <dbReference type="PROSITE" id="PS01124"/>
    </source>
</evidence>
<dbReference type="SUPFAM" id="SSF50998">
    <property type="entry name" value="Quinoprotein alcohol dehydrogenase-like"/>
    <property type="match status" value="1"/>
</dbReference>
<gene>
    <name evidence="5" type="ORF">H9966_05710</name>
</gene>
<protein>
    <submittedName>
        <fullName evidence="5">Helix-turn-helix transcriptional regulator</fullName>
    </submittedName>
</protein>
<dbReference type="PANTHER" id="PTHR43280:SF2">
    <property type="entry name" value="HTH-TYPE TRANSCRIPTIONAL REGULATOR EXSA"/>
    <property type="match status" value="1"/>
</dbReference>
<feature type="compositionally biased region" description="Basic and acidic residues" evidence="2">
    <location>
        <begin position="364"/>
        <end position="383"/>
    </location>
</feature>
<dbReference type="PROSITE" id="PS01124">
    <property type="entry name" value="HTH_ARAC_FAMILY_2"/>
    <property type="match status" value="1"/>
</dbReference>
<reference evidence="5" key="2">
    <citation type="submission" date="2021-04" db="EMBL/GenBank/DDBJ databases">
        <authorList>
            <person name="Gilroy R."/>
        </authorList>
    </citation>
    <scope>NUCLEOTIDE SEQUENCE</scope>
    <source>
        <strain evidence="5">ChiHecec3B27-8219</strain>
    </source>
</reference>
<comment type="caution">
    <text evidence="5">The sequence shown here is derived from an EMBL/GenBank/DDBJ whole genome shotgun (WGS) entry which is preliminary data.</text>
</comment>
<sequence length="490" mass="56392">MNKRTWICLLMLLLSVYPLKAGLRMEFEALGTEAGLAVNYVVSIAQLKDNRIVAVTMDDVNIWDGHSFQRIRKSREEFTPIPGYQGHYHTYVDKNGEVWIKDYGCLWHYDKHWRLVHRPLPPGCDDVFIDDNGNIYFIQQNRNNPILDLKVVRGKKFLFYSDGSMRCYSANNNQPLYKIQLPMSDSLAVSSLVVTDRKRGRFYQLLDQRYCMMFDIASRQWSEIFRSERLHTIALIDSSTALITSYGGMWKINLENTKTEYIGQILLTDGNYISSSRLNTVFRDREGTLWLGSYDRGLLKSCPQKPWTATLPAVICGAGLTLFFVVWLSFRIHKARKRKSYPTNSQSTEFIRKEPTTMTLPETSQRKRAEKERKPSNDQAGKHENLIAKATVMVQRNMGNQDYSVEKLAQDLCMDRTGLYKKMKAATGLSPLEFIRDIRLNHASALMKEGKHSMAEIASMTGMGSARHLARCFQASRKKREAGQRPKCEE</sequence>
<keyword evidence="3" id="KW-0472">Membrane</keyword>
<evidence type="ECO:0000313" key="6">
    <source>
        <dbReference type="Proteomes" id="UP000824055"/>
    </source>
</evidence>
<dbReference type="InterPro" id="IPR015943">
    <property type="entry name" value="WD40/YVTN_repeat-like_dom_sf"/>
</dbReference>
<dbReference type="GO" id="GO:0003700">
    <property type="term" value="F:DNA-binding transcription factor activity"/>
    <property type="evidence" value="ECO:0007669"/>
    <property type="project" value="InterPro"/>
</dbReference>
<dbReference type="Proteomes" id="UP000824055">
    <property type="component" value="Unassembled WGS sequence"/>
</dbReference>
<name>A0A9D2JXB7_9BACT</name>
<dbReference type="Pfam" id="PF12833">
    <property type="entry name" value="HTH_18"/>
    <property type="match status" value="1"/>
</dbReference>
<evidence type="ECO:0000256" key="1">
    <source>
        <dbReference type="ARBA" id="ARBA00023125"/>
    </source>
</evidence>
<feature type="region of interest" description="Disordered" evidence="2">
    <location>
        <begin position="343"/>
        <end position="383"/>
    </location>
</feature>
<dbReference type="GO" id="GO:0043565">
    <property type="term" value="F:sequence-specific DNA binding"/>
    <property type="evidence" value="ECO:0007669"/>
    <property type="project" value="InterPro"/>
</dbReference>
<proteinExistence type="predicted"/>
<dbReference type="AlphaFoldDB" id="A0A9D2JXB7"/>
<dbReference type="Gene3D" id="1.10.10.60">
    <property type="entry name" value="Homeodomain-like"/>
    <property type="match status" value="1"/>
</dbReference>
<dbReference type="PANTHER" id="PTHR43280">
    <property type="entry name" value="ARAC-FAMILY TRANSCRIPTIONAL REGULATOR"/>
    <property type="match status" value="1"/>
</dbReference>
<accession>A0A9D2JXB7</accession>
<organism evidence="5 6">
    <name type="scientific">Candidatus Prevotella avicola</name>
    <dbReference type="NCBI Taxonomy" id="2838738"/>
    <lineage>
        <taxon>Bacteria</taxon>
        <taxon>Pseudomonadati</taxon>
        <taxon>Bacteroidota</taxon>
        <taxon>Bacteroidia</taxon>
        <taxon>Bacteroidales</taxon>
        <taxon>Prevotellaceae</taxon>
        <taxon>Prevotella</taxon>
    </lineage>
</organism>
<dbReference type="EMBL" id="DXBE01000044">
    <property type="protein sequence ID" value="HIZ69369.1"/>
    <property type="molecule type" value="Genomic_DNA"/>
</dbReference>
<dbReference type="InterPro" id="IPR011047">
    <property type="entry name" value="Quinoprotein_ADH-like_sf"/>
</dbReference>
<feature type="transmembrane region" description="Helical" evidence="3">
    <location>
        <begin position="309"/>
        <end position="330"/>
    </location>
</feature>
<dbReference type="SMART" id="SM00342">
    <property type="entry name" value="HTH_ARAC"/>
    <property type="match status" value="1"/>
</dbReference>
<keyword evidence="1" id="KW-0238">DNA-binding</keyword>
<feature type="domain" description="HTH araC/xylS-type" evidence="4">
    <location>
        <begin position="388"/>
        <end position="474"/>
    </location>
</feature>
<keyword evidence="3" id="KW-1133">Transmembrane helix</keyword>
<keyword evidence="3" id="KW-0812">Transmembrane</keyword>
<reference evidence="5" key="1">
    <citation type="journal article" date="2021" name="PeerJ">
        <title>Extensive microbial diversity within the chicken gut microbiome revealed by metagenomics and culture.</title>
        <authorList>
            <person name="Gilroy R."/>
            <person name="Ravi A."/>
            <person name="Getino M."/>
            <person name="Pursley I."/>
            <person name="Horton D.L."/>
            <person name="Alikhan N.F."/>
            <person name="Baker D."/>
            <person name="Gharbi K."/>
            <person name="Hall N."/>
            <person name="Watson M."/>
            <person name="Adriaenssens E.M."/>
            <person name="Foster-Nyarko E."/>
            <person name="Jarju S."/>
            <person name="Secka A."/>
            <person name="Antonio M."/>
            <person name="Oren A."/>
            <person name="Chaudhuri R.R."/>
            <person name="La Ragione R."/>
            <person name="Hildebrand F."/>
            <person name="Pallen M.J."/>
        </authorList>
    </citation>
    <scope>NUCLEOTIDE SEQUENCE</scope>
    <source>
        <strain evidence="5">ChiHecec3B27-8219</strain>
    </source>
</reference>
<evidence type="ECO:0000256" key="3">
    <source>
        <dbReference type="SAM" id="Phobius"/>
    </source>
</evidence>
<evidence type="ECO:0000256" key="2">
    <source>
        <dbReference type="SAM" id="MobiDB-lite"/>
    </source>
</evidence>
<dbReference type="Gene3D" id="2.130.10.10">
    <property type="entry name" value="YVTN repeat-like/Quinoprotein amine dehydrogenase"/>
    <property type="match status" value="1"/>
</dbReference>